<evidence type="ECO:0000313" key="16">
    <source>
        <dbReference type="Proteomes" id="UP000282386"/>
    </source>
</evidence>
<evidence type="ECO:0000256" key="12">
    <source>
        <dbReference type="SAM" id="Phobius"/>
    </source>
</evidence>
<proteinExistence type="inferred from homology"/>
<evidence type="ECO:0000259" key="14">
    <source>
        <dbReference type="Pfam" id="PF17820"/>
    </source>
</evidence>
<dbReference type="RefSeq" id="WP_126499748.1">
    <property type="nucleotide sequence ID" value="NZ_LR134479.1"/>
</dbReference>
<dbReference type="PANTHER" id="PTHR42837">
    <property type="entry name" value="REGULATOR OF SIGMA-E PROTEASE RSEP"/>
    <property type="match status" value="1"/>
</dbReference>
<evidence type="ECO:0000256" key="1">
    <source>
        <dbReference type="ARBA" id="ARBA00001947"/>
    </source>
</evidence>
<dbReference type="InterPro" id="IPR008915">
    <property type="entry name" value="Peptidase_M50"/>
</dbReference>
<dbReference type="SUPFAM" id="SSF50156">
    <property type="entry name" value="PDZ domain-like"/>
    <property type="match status" value="1"/>
</dbReference>
<evidence type="ECO:0000259" key="13">
    <source>
        <dbReference type="Pfam" id="PF02163"/>
    </source>
</evidence>
<comment type="subcellular location">
    <subcellularLocation>
        <location evidence="2">Membrane</location>
        <topology evidence="2">Multi-pass membrane protein</topology>
    </subcellularLocation>
</comment>
<keyword evidence="8 12" id="KW-1133">Transmembrane helix</keyword>
<evidence type="ECO:0000256" key="4">
    <source>
        <dbReference type="ARBA" id="ARBA00022670"/>
    </source>
</evidence>
<organism evidence="15 16">
    <name type="scientific">Rothia aeria</name>
    <dbReference type="NCBI Taxonomy" id="172042"/>
    <lineage>
        <taxon>Bacteria</taxon>
        <taxon>Bacillati</taxon>
        <taxon>Actinomycetota</taxon>
        <taxon>Actinomycetes</taxon>
        <taxon>Micrococcales</taxon>
        <taxon>Micrococcaceae</taxon>
        <taxon>Rothia</taxon>
    </lineage>
</organism>
<keyword evidence="5 12" id="KW-0812">Transmembrane</keyword>
<keyword evidence="9 15" id="KW-0482">Metalloprotease</keyword>
<evidence type="ECO:0000313" key="15">
    <source>
        <dbReference type="EMBL" id="VEI22561.1"/>
    </source>
</evidence>
<evidence type="ECO:0000256" key="9">
    <source>
        <dbReference type="ARBA" id="ARBA00023049"/>
    </source>
</evidence>
<dbReference type="EMBL" id="LR134479">
    <property type="protein sequence ID" value="VEI22561.1"/>
    <property type="molecule type" value="Genomic_DNA"/>
</dbReference>
<comment type="similarity">
    <text evidence="3">Belongs to the peptidase M50B family.</text>
</comment>
<dbReference type="CDD" id="cd23081">
    <property type="entry name" value="cpPDZ_EcRseP-like"/>
    <property type="match status" value="1"/>
</dbReference>
<feature type="compositionally biased region" description="Low complexity" evidence="11">
    <location>
        <begin position="101"/>
        <end position="115"/>
    </location>
</feature>
<evidence type="ECO:0000256" key="2">
    <source>
        <dbReference type="ARBA" id="ARBA00004141"/>
    </source>
</evidence>
<dbReference type="EC" id="3.4.24.-" evidence="15"/>
<feature type="transmembrane region" description="Helical" evidence="12">
    <location>
        <begin position="179"/>
        <end position="206"/>
    </location>
</feature>
<comment type="cofactor">
    <cofactor evidence="1">
        <name>Zn(2+)</name>
        <dbReference type="ChEBI" id="CHEBI:29105"/>
    </cofactor>
</comment>
<dbReference type="Gene3D" id="2.30.42.10">
    <property type="match status" value="1"/>
</dbReference>
<feature type="transmembrane region" description="Helical" evidence="12">
    <location>
        <begin position="413"/>
        <end position="433"/>
    </location>
</feature>
<dbReference type="InterPro" id="IPR041489">
    <property type="entry name" value="PDZ_6"/>
</dbReference>
<evidence type="ECO:0000256" key="3">
    <source>
        <dbReference type="ARBA" id="ARBA00007931"/>
    </source>
</evidence>
<dbReference type="CDD" id="cd06163">
    <property type="entry name" value="S2P-M50_PDZ_RseP-like"/>
    <property type="match status" value="1"/>
</dbReference>
<feature type="transmembrane region" description="Helical" evidence="12">
    <location>
        <begin position="472"/>
        <end position="493"/>
    </location>
</feature>
<sequence>MEILYYAAGVIIMAFAIAVSIALHEVGHLVPAKLFGVRVPQYMIGFGKTIFSFRRGETEYGFKAIPLGGYISMIGMYPPAAQEKTDASAEEDTSIEREKVTASAAAGTVAGRAASEPAEITGDTAEPAEKYAVPQRQVRSGNTSLLASLSAAAREADAERIQPGDENRLFYKLPVYKRIIIMLGGPFMNLLIGVVCTAILICGFGLPTATNKVSSVSECVPTVSMNTDSITYEECSASSQPSPAKTAGLRSGDTVLAVNGTETSSWTAVSSAIRAAGATPSEIKIMRDGREQTLTITPVQLVRPVVDEQTGQYARNEDGSFKTVSGGFVGISPTSELKPGNLSDVPPNVGHTLARIAGSMWSLPQRVWDLGVTLVTNGDRDANSPVSVVGVSRIAGEVASTDQIDRTSKEATLVSLVASMNLMLFAFNLIPLLPLDGGHVFGALWEATRRAFAKLTRREDPGPFDPIKLMPLTYVVAGAFILMSVILIAADIIKPIRLF</sequence>
<dbReference type="Pfam" id="PF17820">
    <property type="entry name" value="PDZ_6"/>
    <property type="match status" value="1"/>
</dbReference>
<keyword evidence="4 15" id="KW-0645">Protease</keyword>
<evidence type="ECO:0000256" key="5">
    <source>
        <dbReference type="ARBA" id="ARBA00022692"/>
    </source>
</evidence>
<dbReference type="GO" id="GO:0004222">
    <property type="term" value="F:metalloendopeptidase activity"/>
    <property type="evidence" value="ECO:0007669"/>
    <property type="project" value="InterPro"/>
</dbReference>
<dbReference type="InterPro" id="IPR004387">
    <property type="entry name" value="Pept_M50_Zn"/>
</dbReference>
<evidence type="ECO:0000256" key="10">
    <source>
        <dbReference type="ARBA" id="ARBA00023136"/>
    </source>
</evidence>
<dbReference type="Proteomes" id="UP000282386">
    <property type="component" value="Chromosome"/>
</dbReference>
<dbReference type="GO" id="GO:0006508">
    <property type="term" value="P:proteolysis"/>
    <property type="evidence" value="ECO:0007669"/>
    <property type="project" value="UniProtKB-KW"/>
</dbReference>
<dbReference type="Pfam" id="PF02163">
    <property type="entry name" value="Peptidase_M50"/>
    <property type="match status" value="1"/>
</dbReference>
<feature type="domain" description="PDZ" evidence="14">
    <location>
        <begin position="241"/>
        <end position="285"/>
    </location>
</feature>
<dbReference type="GO" id="GO:0016020">
    <property type="term" value="C:membrane"/>
    <property type="evidence" value="ECO:0007669"/>
    <property type="project" value="UniProtKB-SubCell"/>
</dbReference>
<name>A0A7Z9D587_9MICC</name>
<gene>
    <name evidence="15" type="primary">rasP</name>
    <name evidence="15" type="ORF">NCTC10207_00642</name>
</gene>
<accession>A0A7Z9D587</accession>
<evidence type="ECO:0000256" key="6">
    <source>
        <dbReference type="ARBA" id="ARBA00022801"/>
    </source>
</evidence>
<dbReference type="PANTHER" id="PTHR42837:SF2">
    <property type="entry name" value="MEMBRANE METALLOPROTEASE ARASP2, CHLOROPLASTIC-RELATED"/>
    <property type="match status" value="1"/>
</dbReference>
<feature type="domain" description="Peptidase M50" evidence="13">
    <location>
        <begin position="13"/>
        <end position="452"/>
    </location>
</feature>
<keyword evidence="6 15" id="KW-0378">Hydrolase</keyword>
<reference evidence="15 16" key="1">
    <citation type="submission" date="2018-12" db="EMBL/GenBank/DDBJ databases">
        <authorList>
            <consortium name="Pathogen Informatics"/>
        </authorList>
    </citation>
    <scope>NUCLEOTIDE SEQUENCE [LARGE SCALE GENOMIC DNA]</scope>
    <source>
        <strain evidence="15 16">NCTC10207</strain>
    </source>
</reference>
<dbReference type="AlphaFoldDB" id="A0A7Z9D587"/>
<dbReference type="InterPro" id="IPR036034">
    <property type="entry name" value="PDZ_sf"/>
</dbReference>
<protein>
    <submittedName>
        <fullName evidence="15">Zinc metalloprotease rasP</fullName>
        <ecNumber evidence="15">3.4.24.-</ecNumber>
    </submittedName>
</protein>
<feature type="region of interest" description="Disordered" evidence="11">
    <location>
        <begin position="101"/>
        <end position="137"/>
    </location>
</feature>
<keyword evidence="10 12" id="KW-0472">Membrane</keyword>
<feature type="transmembrane region" description="Helical" evidence="12">
    <location>
        <begin position="5"/>
        <end position="23"/>
    </location>
</feature>
<evidence type="ECO:0000256" key="11">
    <source>
        <dbReference type="SAM" id="MobiDB-lite"/>
    </source>
</evidence>
<evidence type="ECO:0000256" key="7">
    <source>
        <dbReference type="ARBA" id="ARBA00022833"/>
    </source>
</evidence>
<evidence type="ECO:0000256" key="8">
    <source>
        <dbReference type="ARBA" id="ARBA00022989"/>
    </source>
</evidence>
<keyword evidence="7" id="KW-0862">Zinc</keyword>